<comment type="caution">
    <text evidence="15">The sequence shown here is derived from an EMBL/GenBank/DDBJ whole genome shotgun (WGS) entry which is preliminary data.</text>
</comment>
<dbReference type="InterPro" id="IPR010100">
    <property type="entry name" value="TonB-dep_Cu_rcpt"/>
</dbReference>
<dbReference type="OrthoDB" id="5332150at2"/>
<evidence type="ECO:0000256" key="2">
    <source>
        <dbReference type="ARBA" id="ARBA00009810"/>
    </source>
</evidence>
<evidence type="ECO:0000259" key="13">
    <source>
        <dbReference type="Pfam" id="PF00593"/>
    </source>
</evidence>
<name>A0A4S4B3I0_9RHOO</name>
<evidence type="ECO:0000256" key="7">
    <source>
        <dbReference type="ARBA" id="ARBA00023136"/>
    </source>
</evidence>
<dbReference type="Gene3D" id="2.40.170.20">
    <property type="entry name" value="TonB-dependent receptor, beta-barrel domain"/>
    <property type="match status" value="1"/>
</dbReference>
<reference evidence="15 16" key="1">
    <citation type="submission" date="2019-04" db="EMBL/GenBank/DDBJ databases">
        <title>Azoarcus nasutitermitis sp. nov. isolated from termite nest.</title>
        <authorList>
            <person name="Lin S.-Y."/>
            <person name="Hameed A."/>
            <person name="Hsu Y.-H."/>
            <person name="Young C.-C."/>
        </authorList>
    </citation>
    <scope>NUCLEOTIDE SEQUENCE [LARGE SCALE GENOMIC DNA]</scope>
    <source>
        <strain evidence="15 16">CC-YHH838</strain>
    </source>
</reference>
<organism evidence="15 16">
    <name type="scientific">Pseudothauera nasutitermitis</name>
    <dbReference type="NCBI Taxonomy" id="2565930"/>
    <lineage>
        <taxon>Bacteria</taxon>
        <taxon>Pseudomonadati</taxon>
        <taxon>Pseudomonadota</taxon>
        <taxon>Betaproteobacteria</taxon>
        <taxon>Rhodocyclales</taxon>
        <taxon>Zoogloeaceae</taxon>
        <taxon>Pseudothauera</taxon>
    </lineage>
</organism>
<gene>
    <name evidence="15" type="ORF">E6C76_01635</name>
</gene>
<evidence type="ECO:0000256" key="1">
    <source>
        <dbReference type="ARBA" id="ARBA00004571"/>
    </source>
</evidence>
<dbReference type="RefSeq" id="WP_136346524.1">
    <property type="nucleotide sequence ID" value="NZ_SSOC01000001.1"/>
</dbReference>
<dbReference type="PANTHER" id="PTHR30069">
    <property type="entry name" value="TONB-DEPENDENT OUTER MEMBRANE RECEPTOR"/>
    <property type="match status" value="1"/>
</dbReference>
<keyword evidence="8 15" id="KW-0675">Receptor</keyword>
<evidence type="ECO:0000256" key="3">
    <source>
        <dbReference type="ARBA" id="ARBA00022448"/>
    </source>
</evidence>
<evidence type="ECO:0000256" key="10">
    <source>
        <dbReference type="PROSITE-ProRule" id="PRU01360"/>
    </source>
</evidence>
<keyword evidence="3 10" id="KW-0813">Transport</keyword>
<comment type="similarity">
    <text evidence="2 10 11">Belongs to the TonB-dependent receptor family.</text>
</comment>
<keyword evidence="16" id="KW-1185">Reference proteome</keyword>
<dbReference type="AlphaFoldDB" id="A0A4S4B3I0"/>
<keyword evidence="9 10" id="KW-0998">Cell outer membrane</keyword>
<evidence type="ECO:0000256" key="12">
    <source>
        <dbReference type="SAM" id="SignalP"/>
    </source>
</evidence>
<dbReference type="InterPro" id="IPR000531">
    <property type="entry name" value="Beta-barrel_TonB"/>
</dbReference>
<protein>
    <submittedName>
        <fullName evidence="15">TonB-dependent copper receptor</fullName>
    </submittedName>
</protein>
<keyword evidence="4 10" id="KW-1134">Transmembrane beta strand</keyword>
<evidence type="ECO:0000256" key="9">
    <source>
        <dbReference type="ARBA" id="ARBA00023237"/>
    </source>
</evidence>
<feature type="chain" id="PRO_5020713757" evidence="12">
    <location>
        <begin position="32"/>
        <end position="687"/>
    </location>
</feature>
<evidence type="ECO:0000313" key="15">
    <source>
        <dbReference type="EMBL" id="THF67115.1"/>
    </source>
</evidence>
<sequence length="687" mass="74488">MKSLPSPSRLALALCAMQTGMLCSPALSASATENTLGTVVVTAPTSAEALTVVTDPKAPRQPIPAHDGADFLKSIPGFAVIRKGATDGDPVFRGMAGSRLGIFLDGQEIYGGCGGRMDPPTAYVYPESYDRVTVLKGPQTVLYGAGVSAGAVLFERDLRPLKETGWSLNGSLTVGSFGRNDQVIDVKGGTPQFQIRAGATHAHANDYEDGDGTRIHSRYTRWNTQAALAWTPDEHTALELSAARSDGKAAYADRGMDGSRFARDNVALKFEKRELSPLVQKIWAQAYHNYVDHVMDNYSLRDQVNANGFAAMNPDRITVGARAGITLTPGEALSVTLGMDTKRDTHRSRGAMMQASADAAKAAYRSLPYVKDMNFRQFGVFGEAAYTLQDGARMVGGLRVDRHAAKDERACVDAMMCMMSPNPTRGKTDRDTLTSGFLRYEGLLALGNWYAGLGHAERFPDYWERLKRDEDTLTSAFLTIKPEKTTQLDVGLNWQHGAWNGSVSAYYGKVQDYILLKWVAPTRVRNVDATIYGLEADATWRFARSWSTTATLAWAQGANDTDGKALAQQPPLEGRLSLDYDDGTFSYGALLRLVAAQKRVDIGSGNIVSNGQDIGKSSGFGVLSLNAGWRPKKGVLLTAGIDNVFDRAYAEHLSRTGASLPGFVFPANTRINEPGRNAWLKVQIALN</sequence>
<evidence type="ECO:0000256" key="11">
    <source>
        <dbReference type="RuleBase" id="RU003357"/>
    </source>
</evidence>
<evidence type="ECO:0000313" key="16">
    <source>
        <dbReference type="Proteomes" id="UP000308430"/>
    </source>
</evidence>
<dbReference type="SUPFAM" id="SSF56935">
    <property type="entry name" value="Porins"/>
    <property type="match status" value="1"/>
</dbReference>
<dbReference type="Proteomes" id="UP000308430">
    <property type="component" value="Unassembled WGS sequence"/>
</dbReference>
<dbReference type="GO" id="GO:0015344">
    <property type="term" value="F:siderophore uptake transmembrane transporter activity"/>
    <property type="evidence" value="ECO:0007669"/>
    <property type="project" value="TreeGrafter"/>
</dbReference>
<comment type="subcellular location">
    <subcellularLocation>
        <location evidence="1 10">Cell outer membrane</location>
        <topology evidence="1 10">Multi-pass membrane protein</topology>
    </subcellularLocation>
</comment>
<dbReference type="InterPro" id="IPR037066">
    <property type="entry name" value="Plug_dom_sf"/>
</dbReference>
<evidence type="ECO:0000256" key="8">
    <source>
        <dbReference type="ARBA" id="ARBA00023170"/>
    </source>
</evidence>
<keyword evidence="12" id="KW-0732">Signal</keyword>
<dbReference type="InterPro" id="IPR039426">
    <property type="entry name" value="TonB-dep_rcpt-like"/>
</dbReference>
<dbReference type="PANTHER" id="PTHR30069:SF49">
    <property type="entry name" value="OUTER MEMBRANE PROTEIN C"/>
    <property type="match status" value="1"/>
</dbReference>
<dbReference type="Pfam" id="PF07715">
    <property type="entry name" value="Plug"/>
    <property type="match status" value="1"/>
</dbReference>
<feature type="domain" description="TonB-dependent receptor plug" evidence="14">
    <location>
        <begin position="47"/>
        <end position="151"/>
    </location>
</feature>
<keyword evidence="5 10" id="KW-0812">Transmembrane</keyword>
<dbReference type="GO" id="GO:0009279">
    <property type="term" value="C:cell outer membrane"/>
    <property type="evidence" value="ECO:0007669"/>
    <property type="project" value="UniProtKB-SubCell"/>
</dbReference>
<dbReference type="PROSITE" id="PS52016">
    <property type="entry name" value="TONB_DEPENDENT_REC_3"/>
    <property type="match status" value="1"/>
</dbReference>
<evidence type="ECO:0000259" key="14">
    <source>
        <dbReference type="Pfam" id="PF07715"/>
    </source>
</evidence>
<accession>A0A4S4B3I0</accession>
<dbReference type="Pfam" id="PF00593">
    <property type="entry name" value="TonB_dep_Rec_b-barrel"/>
    <property type="match status" value="1"/>
</dbReference>
<keyword evidence="7 10" id="KW-0472">Membrane</keyword>
<dbReference type="Gene3D" id="2.170.130.10">
    <property type="entry name" value="TonB-dependent receptor, plug domain"/>
    <property type="match status" value="1"/>
</dbReference>
<dbReference type="EMBL" id="SSOC01000001">
    <property type="protein sequence ID" value="THF67115.1"/>
    <property type="molecule type" value="Genomic_DNA"/>
</dbReference>
<dbReference type="CDD" id="cd01347">
    <property type="entry name" value="ligand_gated_channel"/>
    <property type="match status" value="1"/>
</dbReference>
<dbReference type="InterPro" id="IPR036942">
    <property type="entry name" value="Beta-barrel_TonB_sf"/>
</dbReference>
<proteinExistence type="inferred from homology"/>
<feature type="signal peptide" evidence="12">
    <location>
        <begin position="1"/>
        <end position="31"/>
    </location>
</feature>
<keyword evidence="6 11" id="KW-0798">TonB box</keyword>
<evidence type="ECO:0000256" key="4">
    <source>
        <dbReference type="ARBA" id="ARBA00022452"/>
    </source>
</evidence>
<dbReference type="NCBIfam" id="TIGR01778">
    <property type="entry name" value="TonB-copper"/>
    <property type="match status" value="1"/>
</dbReference>
<evidence type="ECO:0000256" key="5">
    <source>
        <dbReference type="ARBA" id="ARBA00022692"/>
    </source>
</evidence>
<evidence type="ECO:0000256" key="6">
    <source>
        <dbReference type="ARBA" id="ARBA00023077"/>
    </source>
</evidence>
<feature type="domain" description="TonB-dependent receptor-like beta-barrel" evidence="13">
    <location>
        <begin position="205"/>
        <end position="644"/>
    </location>
</feature>
<dbReference type="InterPro" id="IPR012910">
    <property type="entry name" value="Plug_dom"/>
</dbReference>
<dbReference type="GO" id="GO:0044718">
    <property type="term" value="P:siderophore transmembrane transport"/>
    <property type="evidence" value="ECO:0007669"/>
    <property type="project" value="TreeGrafter"/>
</dbReference>